<keyword evidence="5 7" id="KW-1015">Disulfide bond</keyword>
<comment type="caution">
    <text evidence="7">Lacks conserved residue(s) required for the propagation of feature annotation.</text>
</comment>
<evidence type="ECO:0000256" key="8">
    <source>
        <dbReference type="SAM" id="Phobius"/>
    </source>
</evidence>
<keyword evidence="8" id="KW-0472">Membrane</keyword>
<dbReference type="GO" id="GO:0005615">
    <property type="term" value="C:extracellular space"/>
    <property type="evidence" value="ECO:0007669"/>
    <property type="project" value="TreeGrafter"/>
</dbReference>
<feature type="signal peptide" evidence="9">
    <location>
        <begin position="1"/>
        <end position="25"/>
    </location>
</feature>
<evidence type="ECO:0000313" key="11">
    <source>
        <dbReference type="EMBL" id="CAH1265582.1"/>
    </source>
</evidence>
<dbReference type="InterPro" id="IPR000742">
    <property type="entry name" value="EGF"/>
</dbReference>
<organism evidence="11 12">
    <name type="scientific">Branchiostoma lanceolatum</name>
    <name type="common">Common lancelet</name>
    <name type="synonym">Amphioxus lanceolatum</name>
    <dbReference type="NCBI Taxonomy" id="7740"/>
    <lineage>
        <taxon>Eukaryota</taxon>
        <taxon>Metazoa</taxon>
        <taxon>Chordata</taxon>
        <taxon>Cephalochordata</taxon>
        <taxon>Leptocardii</taxon>
        <taxon>Amphioxiformes</taxon>
        <taxon>Branchiostomatidae</taxon>
        <taxon>Branchiostoma</taxon>
    </lineage>
</organism>
<dbReference type="GO" id="GO:0008083">
    <property type="term" value="F:growth factor activity"/>
    <property type="evidence" value="ECO:0007669"/>
    <property type="project" value="UniProtKB-KW"/>
</dbReference>
<keyword evidence="9" id="KW-0732">Signal</keyword>
<dbReference type="SUPFAM" id="SSF57196">
    <property type="entry name" value="EGF/Laminin"/>
    <property type="match status" value="1"/>
</dbReference>
<feature type="domain" description="EGF-like" evidence="10">
    <location>
        <begin position="30"/>
        <end position="75"/>
    </location>
</feature>
<keyword evidence="12" id="KW-1185">Reference proteome</keyword>
<feature type="transmembrane region" description="Helical" evidence="8">
    <location>
        <begin position="94"/>
        <end position="118"/>
    </location>
</feature>
<dbReference type="OrthoDB" id="9946464at2759"/>
<evidence type="ECO:0000256" key="6">
    <source>
        <dbReference type="ARBA" id="ARBA00023246"/>
    </source>
</evidence>
<dbReference type="Proteomes" id="UP000838412">
    <property type="component" value="Chromosome 5"/>
</dbReference>
<dbReference type="PROSITE" id="PS00022">
    <property type="entry name" value="EGF_1"/>
    <property type="match status" value="1"/>
</dbReference>
<evidence type="ECO:0000259" key="10">
    <source>
        <dbReference type="PROSITE" id="PS50026"/>
    </source>
</evidence>
<dbReference type="PROSITE" id="PS50026">
    <property type="entry name" value="EGF_3"/>
    <property type="match status" value="1"/>
</dbReference>
<sequence length="149" mass="16121">MMKTAILEKHLRLMILCLFLVPVFSQDGTFYDECPASHEDFCLNGGTCTILPGLPTIEEAIRCSCPPDKIGERCENSNPNAGATARGPDGEVRAVYIVVGVLGGLLLMATVVAVVYFCRRNKHEDESEGEQKLNGGEMSSADKVITTIV</sequence>
<evidence type="ECO:0000256" key="3">
    <source>
        <dbReference type="ARBA" id="ARBA00022536"/>
    </source>
</evidence>
<evidence type="ECO:0000256" key="2">
    <source>
        <dbReference type="ARBA" id="ARBA00022525"/>
    </source>
</evidence>
<dbReference type="GO" id="GO:0007173">
    <property type="term" value="P:epidermal growth factor receptor signaling pathway"/>
    <property type="evidence" value="ECO:0007669"/>
    <property type="project" value="TreeGrafter"/>
</dbReference>
<keyword evidence="8" id="KW-0812">Transmembrane</keyword>
<evidence type="ECO:0000256" key="1">
    <source>
        <dbReference type="ARBA" id="ARBA00004239"/>
    </source>
</evidence>
<gene>
    <name evidence="11" type="primary">NRG4</name>
    <name evidence="11" type="ORF">BLAG_LOCUS19522</name>
</gene>
<evidence type="ECO:0000256" key="7">
    <source>
        <dbReference type="PROSITE-ProRule" id="PRU00076"/>
    </source>
</evidence>
<protein>
    <submittedName>
        <fullName evidence="11">NRG4 protein</fullName>
    </submittedName>
</protein>
<evidence type="ECO:0000313" key="12">
    <source>
        <dbReference type="Proteomes" id="UP000838412"/>
    </source>
</evidence>
<comment type="subcellular location">
    <subcellularLocation>
        <location evidence="1">Secreted</location>
        <location evidence="1">Extracellular space</location>
    </subcellularLocation>
</comment>
<dbReference type="Gene3D" id="2.10.25.10">
    <property type="entry name" value="Laminin"/>
    <property type="match status" value="1"/>
</dbReference>
<name>A0A8J9ZXW1_BRALA</name>
<dbReference type="GO" id="GO:0008284">
    <property type="term" value="P:positive regulation of cell population proliferation"/>
    <property type="evidence" value="ECO:0007669"/>
    <property type="project" value="TreeGrafter"/>
</dbReference>
<dbReference type="PANTHER" id="PTHR10740:SF1">
    <property type="entry name" value="PROTRANSFORMING GROWTH FACTOR ALPHA"/>
    <property type="match status" value="1"/>
</dbReference>
<evidence type="ECO:0000256" key="9">
    <source>
        <dbReference type="SAM" id="SignalP"/>
    </source>
</evidence>
<proteinExistence type="predicted"/>
<keyword evidence="4" id="KW-0339">Growth factor</keyword>
<keyword evidence="8" id="KW-1133">Transmembrane helix</keyword>
<reference evidence="11" key="1">
    <citation type="submission" date="2022-01" db="EMBL/GenBank/DDBJ databases">
        <authorList>
            <person name="Braso-Vives M."/>
        </authorList>
    </citation>
    <scope>NUCLEOTIDE SEQUENCE</scope>
</reference>
<dbReference type="PANTHER" id="PTHR10740">
    <property type="entry name" value="TRANSFORMING GROWTH FACTOR ALPHA"/>
    <property type="match status" value="1"/>
</dbReference>
<evidence type="ECO:0000256" key="4">
    <source>
        <dbReference type="ARBA" id="ARBA00023030"/>
    </source>
</evidence>
<feature type="disulfide bond" evidence="7">
    <location>
        <begin position="65"/>
        <end position="74"/>
    </location>
</feature>
<dbReference type="EMBL" id="OV696690">
    <property type="protein sequence ID" value="CAH1265582.1"/>
    <property type="molecule type" value="Genomic_DNA"/>
</dbReference>
<keyword evidence="3 7" id="KW-0245">EGF-like domain</keyword>
<keyword evidence="2" id="KW-0964">Secreted</keyword>
<keyword evidence="6" id="KW-0497">Mitogen</keyword>
<dbReference type="GO" id="GO:0051781">
    <property type="term" value="P:positive regulation of cell division"/>
    <property type="evidence" value="ECO:0007669"/>
    <property type="project" value="UniProtKB-KW"/>
</dbReference>
<feature type="chain" id="PRO_5035422362" evidence="9">
    <location>
        <begin position="26"/>
        <end position="149"/>
    </location>
</feature>
<dbReference type="GO" id="GO:0005154">
    <property type="term" value="F:epidermal growth factor receptor binding"/>
    <property type="evidence" value="ECO:0007669"/>
    <property type="project" value="TreeGrafter"/>
</dbReference>
<accession>A0A8J9ZXW1</accession>
<dbReference type="GO" id="GO:0045840">
    <property type="term" value="P:positive regulation of mitotic nuclear division"/>
    <property type="evidence" value="ECO:0007669"/>
    <property type="project" value="TreeGrafter"/>
</dbReference>
<dbReference type="AlphaFoldDB" id="A0A8J9ZXW1"/>
<evidence type="ECO:0000256" key="5">
    <source>
        <dbReference type="ARBA" id="ARBA00023157"/>
    </source>
</evidence>